<feature type="non-terminal residue" evidence="1">
    <location>
        <position position="1"/>
    </location>
</feature>
<reference evidence="1" key="1">
    <citation type="submission" date="2022-03" db="EMBL/GenBank/DDBJ databases">
        <authorList>
            <person name="Martin C."/>
        </authorList>
    </citation>
    <scope>NUCLEOTIDE SEQUENCE</scope>
</reference>
<feature type="non-terminal residue" evidence="1">
    <location>
        <position position="244"/>
    </location>
</feature>
<sequence>VLLLYDAESEERCGKIKTAIKFHLGYSNETTIKRLQDNIIEELDNVTFLHTAVILSKENIRKEADILKSFLEKYPKTSVVTFSKSGEDIYRDLGVSSIAIVDVRNQGDKNADLSGVAEIVAQSWKDTTYDSVSTTSGLSSLKLSEERIRKIPTESMDPSIEKQVESGSTSLRSYEIISHKEAQCVTDASSHPVTKQGTACSSDKCQKTAEQEMKHSMTGCELAANNNPMFSDPDKANCENCDDT</sequence>
<evidence type="ECO:0000313" key="1">
    <source>
        <dbReference type="EMBL" id="CAH1791386.1"/>
    </source>
</evidence>
<name>A0A8J1XVW6_OWEFU</name>
<accession>A0A8J1XVW6</accession>
<gene>
    <name evidence="1" type="ORF">OFUS_LOCUS16473</name>
</gene>
<dbReference type="Proteomes" id="UP000749559">
    <property type="component" value="Unassembled WGS sequence"/>
</dbReference>
<dbReference type="EMBL" id="CAIIXF020000008">
    <property type="protein sequence ID" value="CAH1791386.1"/>
    <property type="molecule type" value="Genomic_DNA"/>
</dbReference>
<dbReference type="AlphaFoldDB" id="A0A8J1XVW6"/>
<organism evidence="1 2">
    <name type="scientific">Owenia fusiformis</name>
    <name type="common">Polychaete worm</name>
    <dbReference type="NCBI Taxonomy" id="6347"/>
    <lineage>
        <taxon>Eukaryota</taxon>
        <taxon>Metazoa</taxon>
        <taxon>Spiralia</taxon>
        <taxon>Lophotrochozoa</taxon>
        <taxon>Annelida</taxon>
        <taxon>Polychaeta</taxon>
        <taxon>Sedentaria</taxon>
        <taxon>Canalipalpata</taxon>
        <taxon>Sabellida</taxon>
        <taxon>Oweniida</taxon>
        <taxon>Oweniidae</taxon>
        <taxon>Owenia</taxon>
    </lineage>
</organism>
<evidence type="ECO:0000313" key="2">
    <source>
        <dbReference type="Proteomes" id="UP000749559"/>
    </source>
</evidence>
<proteinExistence type="predicted"/>
<dbReference type="OrthoDB" id="6101876at2759"/>
<comment type="caution">
    <text evidence="1">The sequence shown here is derived from an EMBL/GenBank/DDBJ whole genome shotgun (WGS) entry which is preliminary data.</text>
</comment>
<keyword evidence="2" id="KW-1185">Reference proteome</keyword>
<protein>
    <submittedName>
        <fullName evidence="1">Uncharacterized protein</fullName>
    </submittedName>
</protein>